<dbReference type="InterPro" id="IPR003661">
    <property type="entry name" value="HisK_dim/P_dom"/>
</dbReference>
<dbReference type="Gene3D" id="3.30.565.10">
    <property type="entry name" value="Histidine kinase-like ATPase, C-terminal domain"/>
    <property type="match status" value="1"/>
</dbReference>
<keyword evidence="3" id="KW-0597">Phosphoprotein</keyword>
<dbReference type="GO" id="GO:0000155">
    <property type="term" value="F:phosphorelay sensor kinase activity"/>
    <property type="evidence" value="ECO:0007669"/>
    <property type="project" value="InterPro"/>
</dbReference>
<dbReference type="InterPro" id="IPR036890">
    <property type="entry name" value="HATPase_C_sf"/>
</dbReference>
<dbReference type="PRINTS" id="PR00344">
    <property type="entry name" value="BCTRLSENSOR"/>
</dbReference>
<keyword evidence="9" id="KW-1133">Transmembrane helix</keyword>
<protein>
    <recommendedName>
        <fullName evidence="2">histidine kinase</fullName>
        <ecNumber evidence="2">2.7.13.3</ecNumber>
    </recommendedName>
</protein>
<dbReference type="Gene3D" id="1.10.287.130">
    <property type="match status" value="1"/>
</dbReference>
<dbReference type="SMART" id="SM00387">
    <property type="entry name" value="HATPase_c"/>
    <property type="match status" value="1"/>
</dbReference>
<dbReference type="EMBL" id="CP001744">
    <property type="protein sequence ID" value="ADG69634.1"/>
    <property type="molecule type" value="Genomic_DNA"/>
</dbReference>
<dbReference type="InterPro" id="IPR003594">
    <property type="entry name" value="HATPase_dom"/>
</dbReference>
<dbReference type="eggNOG" id="COG2205">
    <property type="taxonomic scope" value="Bacteria"/>
</dbReference>
<feature type="transmembrane region" description="Helical" evidence="9">
    <location>
        <begin position="41"/>
        <end position="65"/>
    </location>
</feature>
<keyword evidence="12" id="KW-1185">Reference proteome</keyword>
<evidence type="ECO:0000256" key="4">
    <source>
        <dbReference type="ARBA" id="ARBA00022679"/>
    </source>
</evidence>
<dbReference type="CDD" id="cd00075">
    <property type="entry name" value="HATPase"/>
    <property type="match status" value="1"/>
</dbReference>
<dbReference type="SUPFAM" id="SSF55874">
    <property type="entry name" value="ATPase domain of HSP90 chaperone/DNA topoisomerase II/histidine kinase"/>
    <property type="match status" value="1"/>
</dbReference>
<dbReference type="EC" id="2.7.13.3" evidence="2"/>
<dbReference type="AlphaFoldDB" id="D5SX12"/>
<evidence type="ECO:0000313" key="12">
    <source>
        <dbReference type="Proteomes" id="UP000002220"/>
    </source>
</evidence>
<sequence>MSALFRKRRTLHLPITLSVTLIVLNVTLMVVWIVLFAQNTWWAALVLGVVVFTLILTGLSIYMVLMIKEVRLNQRQANFVDAVTHELKSPIASLSLHLETLSLRSLSDDQRQKFYATMERELERLDHLITQLLDVGRLNATGTQAASTDLILDTLLRSVAHEVAGHYRKEVTEIFQFDLDTAVLRAPQIVVETIFRNLFDNAIKYGGHPPLIFVEVRAVDHARIVIRVTDNGAGVAPEDRKRIFQMFYRAGNELQRRTKGTGLGLYIVQTLVRQLNGRIHVHPVNNHSWSLSSVRSGLKDLEGKPLETGTTFELILPGRVII</sequence>
<organism evidence="11 12">
    <name type="scientific">Planctopirus limnophila (strain ATCC 43296 / DSM 3776 / IFAM 1008 / Mu 290)</name>
    <name type="common">Planctomyces limnophilus</name>
    <dbReference type="NCBI Taxonomy" id="521674"/>
    <lineage>
        <taxon>Bacteria</taxon>
        <taxon>Pseudomonadati</taxon>
        <taxon>Planctomycetota</taxon>
        <taxon>Planctomycetia</taxon>
        <taxon>Planctomycetales</taxon>
        <taxon>Planctomycetaceae</taxon>
        <taxon>Planctopirus</taxon>
    </lineage>
</organism>
<evidence type="ECO:0000256" key="7">
    <source>
        <dbReference type="ARBA" id="ARBA00022840"/>
    </source>
</evidence>
<dbReference type="PANTHER" id="PTHR42878:SF7">
    <property type="entry name" value="SENSOR HISTIDINE KINASE GLRK"/>
    <property type="match status" value="1"/>
</dbReference>
<evidence type="ECO:0000259" key="10">
    <source>
        <dbReference type="PROSITE" id="PS50109"/>
    </source>
</evidence>
<dbReference type="InterPro" id="IPR036097">
    <property type="entry name" value="HisK_dim/P_sf"/>
</dbReference>
<dbReference type="PROSITE" id="PS50109">
    <property type="entry name" value="HIS_KIN"/>
    <property type="match status" value="1"/>
</dbReference>
<feature type="domain" description="Histidine kinase" evidence="10">
    <location>
        <begin position="82"/>
        <end position="320"/>
    </location>
</feature>
<feature type="transmembrane region" description="Helical" evidence="9">
    <location>
        <begin position="12"/>
        <end position="35"/>
    </location>
</feature>
<dbReference type="RefSeq" id="WP_013112065.1">
    <property type="nucleotide sequence ID" value="NC_014148.1"/>
</dbReference>
<dbReference type="GO" id="GO:0000156">
    <property type="term" value="F:phosphorelay response regulator activity"/>
    <property type="evidence" value="ECO:0007669"/>
    <property type="project" value="TreeGrafter"/>
</dbReference>
<dbReference type="Pfam" id="PF00512">
    <property type="entry name" value="HisKA"/>
    <property type="match status" value="1"/>
</dbReference>
<dbReference type="OrthoDB" id="9804645at2"/>
<dbReference type="Proteomes" id="UP000002220">
    <property type="component" value="Chromosome"/>
</dbReference>
<evidence type="ECO:0000256" key="5">
    <source>
        <dbReference type="ARBA" id="ARBA00022741"/>
    </source>
</evidence>
<evidence type="ECO:0000256" key="8">
    <source>
        <dbReference type="ARBA" id="ARBA00023012"/>
    </source>
</evidence>
<dbReference type="CDD" id="cd00082">
    <property type="entry name" value="HisKA"/>
    <property type="match status" value="1"/>
</dbReference>
<dbReference type="KEGG" id="plm:Plim_3822"/>
<dbReference type="InterPro" id="IPR005467">
    <property type="entry name" value="His_kinase_dom"/>
</dbReference>
<dbReference type="SMART" id="SM00388">
    <property type="entry name" value="HisKA"/>
    <property type="match status" value="1"/>
</dbReference>
<dbReference type="GO" id="GO:0030295">
    <property type="term" value="F:protein kinase activator activity"/>
    <property type="evidence" value="ECO:0007669"/>
    <property type="project" value="TreeGrafter"/>
</dbReference>
<dbReference type="InterPro" id="IPR004358">
    <property type="entry name" value="Sig_transdc_His_kin-like_C"/>
</dbReference>
<keyword evidence="9" id="KW-0812">Transmembrane</keyword>
<keyword evidence="7 11" id="KW-0067">ATP-binding</keyword>
<dbReference type="Pfam" id="PF02518">
    <property type="entry name" value="HATPase_c"/>
    <property type="match status" value="1"/>
</dbReference>
<evidence type="ECO:0000256" key="6">
    <source>
        <dbReference type="ARBA" id="ARBA00022777"/>
    </source>
</evidence>
<dbReference type="STRING" id="521674.Plim_3822"/>
<accession>D5SX12</accession>
<keyword evidence="6" id="KW-0418">Kinase</keyword>
<evidence type="ECO:0000256" key="2">
    <source>
        <dbReference type="ARBA" id="ARBA00012438"/>
    </source>
</evidence>
<keyword evidence="5" id="KW-0547">Nucleotide-binding</keyword>
<dbReference type="InterPro" id="IPR050351">
    <property type="entry name" value="BphY/WalK/GraS-like"/>
</dbReference>
<dbReference type="SUPFAM" id="SSF47384">
    <property type="entry name" value="Homodimeric domain of signal transducing histidine kinase"/>
    <property type="match status" value="1"/>
</dbReference>
<dbReference type="GO" id="GO:0007234">
    <property type="term" value="P:osmosensory signaling via phosphorelay pathway"/>
    <property type="evidence" value="ECO:0007669"/>
    <property type="project" value="TreeGrafter"/>
</dbReference>
<dbReference type="PANTHER" id="PTHR42878">
    <property type="entry name" value="TWO-COMPONENT HISTIDINE KINASE"/>
    <property type="match status" value="1"/>
</dbReference>
<name>D5SX12_PLAL2</name>
<dbReference type="GO" id="GO:0005524">
    <property type="term" value="F:ATP binding"/>
    <property type="evidence" value="ECO:0007669"/>
    <property type="project" value="UniProtKB-KW"/>
</dbReference>
<gene>
    <name evidence="11" type="ordered locus">Plim_3822</name>
</gene>
<proteinExistence type="predicted"/>
<evidence type="ECO:0000256" key="9">
    <source>
        <dbReference type="SAM" id="Phobius"/>
    </source>
</evidence>
<keyword evidence="9" id="KW-0472">Membrane</keyword>
<reference evidence="11 12" key="1">
    <citation type="journal article" date="2010" name="Stand. Genomic Sci.">
        <title>Complete genome sequence of Planctomyces limnophilus type strain (Mu 290).</title>
        <authorList>
            <person name="Labutti K."/>
            <person name="Sikorski J."/>
            <person name="Schneider S."/>
            <person name="Nolan M."/>
            <person name="Lucas S."/>
            <person name="Glavina Del Rio T."/>
            <person name="Tice H."/>
            <person name="Cheng J.F."/>
            <person name="Goodwin L."/>
            <person name="Pitluck S."/>
            <person name="Liolios K."/>
            <person name="Ivanova N."/>
            <person name="Mavromatis K."/>
            <person name="Mikhailova N."/>
            <person name="Pati A."/>
            <person name="Chen A."/>
            <person name="Palaniappan K."/>
            <person name="Land M."/>
            <person name="Hauser L."/>
            <person name="Chang Y.J."/>
            <person name="Jeffries C.D."/>
            <person name="Tindall B.J."/>
            <person name="Rohde M."/>
            <person name="Goker M."/>
            <person name="Woyke T."/>
            <person name="Bristow J."/>
            <person name="Eisen J.A."/>
            <person name="Markowitz V."/>
            <person name="Hugenholtz P."/>
            <person name="Kyrpides N.C."/>
            <person name="Klenk H.P."/>
            <person name="Lapidus A."/>
        </authorList>
    </citation>
    <scope>NUCLEOTIDE SEQUENCE [LARGE SCALE GENOMIC DNA]</scope>
    <source>
        <strain evidence="12">ATCC 43296 / DSM 3776 / IFAM 1008 / Mu 290</strain>
    </source>
</reference>
<evidence type="ECO:0000313" key="11">
    <source>
        <dbReference type="EMBL" id="ADG69634.1"/>
    </source>
</evidence>
<dbReference type="HOGENOM" id="CLU_000445_89_3_0"/>
<comment type="catalytic activity">
    <reaction evidence="1">
        <text>ATP + protein L-histidine = ADP + protein N-phospho-L-histidine.</text>
        <dbReference type="EC" id="2.7.13.3"/>
    </reaction>
</comment>
<evidence type="ECO:0000256" key="1">
    <source>
        <dbReference type="ARBA" id="ARBA00000085"/>
    </source>
</evidence>
<keyword evidence="4" id="KW-0808">Transferase</keyword>
<evidence type="ECO:0000256" key="3">
    <source>
        <dbReference type="ARBA" id="ARBA00022553"/>
    </source>
</evidence>
<keyword evidence="8" id="KW-0902">Two-component regulatory system</keyword>